<keyword evidence="2" id="KW-0808">Transferase</keyword>
<evidence type="ECO:0000259" key="1">
    <source>
        <dbReference type="Pfam" id="PF00156"/>
    </source>
</evidence>
<gene>
    <name evidence="2" type="ORF">ACIGW0_27100</name>
</gene>
<dbReference type="GO" id="GO:0016757">
    <property type="term" value="F:glycosyltransferase activity"/>
    <property type="evidence" value="ECO:0007669"/>
    <property type="project" value="UniProtKB-KW"/>
</dbReference>
<dbReference type="Gene3D" id="3.30.1310.20">
    <property type="entry name" value="PRTase-like"/>
    <property type="match status" value="1"/>
</dbReference>
<dbReference type="Proteomes" id="UP001614391">
    <property type="component" value="Unassembled WGS sequence"/>
</dbReference>
<dbReference type="InterPro" id="IPR029057">
    <property type="entry name" value="PRTase-like"/>
</dbReference>
<dbReference type="Gene3D" id="3.40.50.2020">
    <property type="match status" value="1"/>
</dbReference>
<keyword evidence="3" id="KW-1185">Reference proteome</keyword>
<evidence type="ECO:0000313" key="3">
    <source>
        <dbReference type="Proteomes" id="UP001614391"/>
    </source>
</evidence>
<organism evidence="2 3">
    <name type="scientific">Streptomyces bikiniensis</name>
    <dbReference type="NCBI Taxonomy" id="1896"/>
    <lineage>
        <taxon>Bacteria</taxon>
        <taxon>Bacillati</taxon>
        <taxon>Actinomycetota</taxon>
        <taxon>Actinomycetes</taxon>
        <taxon>Kitasatosporales</taxon>
        <taxon>Streptomycetaceae</taxon>
        <taxon>Streptomyces</taxon>
    </lineage>
</organism>
<comment type="caution">
    <text evidence="2">The sequence shown here is derived from an EMBL/GenBank/DDBJ whole genome shotgun (WGS) entry which is preliminary data.</text>
</comment>
<dbReference type="CDD" id="cd06223">
    <property type="entry name" value="PRTases_typeI"/>
    <property type="match status" value="1"/>
</dbReference>
<evidence type="ECO:0000313" key="2">
    <source>
        <dbReference type="EMBL" id="MFI9123017.1"/>
    </source>
</evidence>
<dbReference type="RefSeq" id="WP_399619748.1">
    <property type="nucleotide sequence ID" value="NZ_JBITYT010000014.1"/>
</dbReference>
<proteinExistence type="predicted"/>
<feature type="domain" description="Phosphoribosyltransferase" evidence="1">
    <location>
        <begin position="11"/>
        <end position="162"/>
    </location>
</feature>
<dbReference type="InterPro" id="IPR000836">
    <property type="entry name" value="PRTase_dom"/>
</dbReference>
<name>A0ABW8CZJ8_STRBI</name>
<dbReference type="SUPFAM" id="SSF53474">
    <property type="entry name" value="alpha/beta-Hydrolases"/>
    <property type="match status" value="1"/>
</dbReference>
<accession>A0ABW8CZJ8</accession>
<dbReference type="EMBL" id="JBITYT010000014">
    <property type="protein sequence ID" value="MFI9123017.1"/>
    <property type="molecule type" value="Genomic_DNA"/>
</dbReference>
<reference evidence="2 3" key="1">
    <citation type="submission" date="2024-10" db="EMBL/GenBank/DDBJ databases">
        <title>The Natural Products Discovery Center: Release of the First 8490 Sequenced Strains for Exploring Actinobacteria Biosynthetic Diversity.</title>
        <authorList>
            <person name="Kalkreuter E."/>
            <person name="Kautsar S.A."/>
            <person name="Yang D."/>
            <person name="Bader C.D."/>
            <person name="Teijaro C.N."/>
            <person name="Fluegel L."/>
            <person name="Davis C.M."/>
            <person name="Simpson J.R."/>
            <person name="Lauterbach L."/>
            <person name="Steele A.D."/>
            <person name="Gui C."/>
            <person name="Meng S."/>
            <person name="Li G."/>
            <person name="Viehrig K."/>
            <person name="Ye F."/>
            <person name="Su P."/>
            <person name="Kiefer A.F."/>
            <person name="Nichols A."/>
            <person name="Cepeda A.J."/>
            <person name="Yan W."/>
            <person name="Fan B."/>
            <person name="Jiang Y."/>
            <person name="Adhikari A."/>
            <person name="Zheng C.-J."/>
            <person name="Schuster L."/>
            <person name="Cowan T.M."/>
            <person name="Smanski M.J."/>
            <person name="Chevrette M.G."/>
            <person name="De Carvalho L.P.S."/>
            <person name="Shen B."/>
        </authorList>
    </citation>
    <scope>NUCLEOTIDE SEQUENCE [LARGE SCALE GENOMIC DNA]</scope>
    <source>
        <strain evidence="2 3">NPDC053346</strain>
    </source>
</reference>
<keyword evidence="2" id="KW-0328">Glycosyltransferase</keyword>
<dbReference type="SUPFAM" id="SSF53271">
    <property type="entry name" value="PRTase-like"/>
    <property type="match status" value="1"/>
</dbReference>
<dbReference type="Gene3D" id="3.40.50.1820">
    <property type="entry name" value="alpha/beta hydrolase"/>
    <property type="match status" value="1"/>
</dbReference>
<dbReference type="InterPro" id="IPR029058">
    <property type="entry name" value="AB_hydrolase_fold"/>
</dbReference>
<protein>
    <submittedName>
        <fullName evidence="2">Phosphoribosyltransferase family protein</fullName>
    </submittedName>
</protein>
<sequence length="432" mass="45276">MFFSDRSDAGRQLAARLDHLKDQDVVVLGLPRGGVPVAVEVAAALDAPLDICLVRKLGVPHRPEVAMGAVGEDGVRVLNDQVLHEAGVDDRALAAVEERERAELEQRARRYRGSRTPVSLEGRTVLVVDDGLATGATALAACRVVRARGAARIVLAVPVAPPGWTVRLGGEADETVAVRTPEGFYAVGQFYREFPQTPDDEVIACLVRSGSGRDRVVRETDVRIPVDGAVLSGRLAVPEGAAGLVLFAHGSGSSRHSPRNRAVAAELNRAGLGTLLFDLLSEAEAAHRAYVFDTPLLAGRLAGAAEWTAGQPGVAGLPLGYFGASTGAAAALWAAGDPASPVAAVVSRGGRPDLAADRLAGVRAPTLLVVGGEDPLVLDLNRRAGALLRCENRLAVVEGAAHLFEEPGALEEVAELATSWFTGHFRHTPRVL</sequence>
<dbReference type="Pfam" id="PF00156">
    <property type="entry name" value="Pribosyltran"/>
    <property type="match status" value="1"/>
</dbReference>